<evidence type="ECO:0000313" key="2">
    <source>
        <dbReference type="EMBL" id="NHZ34297.1"/>
    </source>
</evidence>
<accession>A0ABX0LQY2</accession>
<feature type="signal peptide" evidence="1">
    <location>
        <begin position="1"/>
        <end position="34"/>
    </location>
</feature>
<dbReference type="Proteomes" id="UP000785613">
    <property type="component" value="Unassembled WGS sequence"/>
</dbReference>
<dbReference type="RefSeq" id="WP_167224644.1">
    <property type="nucleotide sequence ID" value="NZ_VUYU01000006.1"/>
</dbReference>
<dbReference type="EMBL" id="VUYU01000006">
    <property type="protein sequence ID" value="NHZ34297.1"/>
    <property type="molecule type" value="Genomic_DNA"/>
</dbReference>
<evidence type="ECO:0000313" key="3">
    <source>
        <dbReference type="Proteomes" id="UP000785613"/>
    </source>
</evidence>
<organism evidence="2 3">
    <name type="scientific">Massilia rubra</name>
    <dbReference type="NCBI Taxonomy" id="2607910"/>
    <lineage>
        <taxon>Bacteria</taxon>
        <taxon>Pseudomonadati</taxon>
        <taxon>Pseudomonadota</taxon>
        <taxon>Betaproteobacteria</taxon>
        <taxon>Burkholderiales</taxon>
        <taxon>Oxalobacteraceae</taxon>
        <taxon>Telluria group</taxon>
        <taxon>Massilia</taxon>
    </lineage>
</organism>
<keyword evidence="3" id="KW-1185">Reference proteome</keyword>
<sequence length="148" mass="16142">MIEGKMQITSPRRFSGRTLLLAVALMAAPAAAFAASMATPDPALVARYLGDTTARHAKLAECKKKFDPVGFMSDVACMSAEHAHRKAASNNLASTCDATDTFVYAPAKLKGKEREDYFIANTPSEAILKNCNLTREKWLSDSMKRTPR</sequence>
<gene>
    <name evidence="2" type="ORF">F0185_11960</name>
</gene>
<comment type="caution">
    <text evidence="2">The sequence shown here is derived from an EMBL/GenBank/DDBJ whole genome shotgun (WGS) entry which is preliminary data.</text>
</comment>
<evidence type="ECO:0000256" key="1">
    <source>
        <dbReference type="SAM" id="SignalP"/>
    </source>
</evidence>
<reference evidence="2 3" key="1">
    <citation type="submission" date="2019-09" db="EMBL/GenBank/DDBJ databases">
        <title>Taxonomy of Antarctic Massilia spp.: description of Massilia rubra sp. nov., Massilia aquatica sp. nov., Massilia mucilaginosa sp. nov., Massilia frigida sp. nov. isolated from streams, lakes and regoliths.</title>
        <authorList>
            <person name="Holochova P."/>
            <person name="Sedlacek I."/>
            <person name="Kralova S."/>
            <person name="Maslanova I."/>
            <person name="Busse H.-J."/>
            <person name="Stankova E."/>
            <person name="Vrbovska V."/>
            <person name="Kovarovic V."/>
            <person name="Bartak M."/>
            <person name="Svec P."/>
            <person name="Pantucek R."/>
        </authorList>
    </citation>
    <scope>NUCLEOTIDE SEQUENCE [LARGE SCALE GENOMIC DNA]</scope>
    <source>
        <strain evidence="2 3">CCM 8692</strain>
    </source>
</reference>
<protein>
    <submittedName>
        <fullName evidence="2">Uncharacterized protein</fullName>
    </submittedName>
</protein>
<proteinExistence type="predicted"/>
<name>A0ABX0LQY2_9BURK</name>
<feature type="chain" id="PRO_5045460637" evidence="1">
    <location>
        <begin position="35"/>
        <end position="148"/>
    </location>
</feature>
<keyword evidence="1" id="KW-0732">Signal</keyword>